<reference evidence="4 5" key="1">
    <citation type="submission" date="2017-10" db="EMBL/GenBank/DDBJ databases">
        <title>Comparative genomics in systemic dimorphic fungi from Ajellomycetaceae.</title>
        <authorList>
            <person name="Munoz J.F."/>
            <person name="Mcewen J.G."/>
            <person name="Clay O.K."/>
            <person name="Cuomo C.A."/>
        </authorList>
    </citation>
    <scope>NUCLEOTIDE SEQUENCE [LARGE SCALE GENOMIC DNA]</scope>
    <source>
        <strain evidence="4 5">UAMH5409</strain>
    </source>
</reference>
<dbReference type="STRING" id="1447875.A0A2B7XSF7"/>
<feature type="repeat" description="ANK" evidence="3">
    <location>
        <begin position="262"/>
        <end position="294"/>
    </location>
</feature>
<dbReference type="InterPro" id="IPR036770">
    <property type="entry name" value="Ankyrin_rpt-contain_sf"/>
</dbReference>
<dbReference type="Pfam" id="PF13606">
    <property type="entry name" value="Ank_3"/>
    <property type="match status" value="1"/>
</dbReference>
<keyword evidence="2 3" id="KW-0040">ANK repeat</keyword>
<evidence type="ECO:0000313" key="5">
    <source>
        <dbReference type="Proteomes" id="UP000223968"/>
    </source>
</evidence>
<keyword evidence="5" id="KW-1185">Reference proteome</keyword>
<evidence type="ECO:0000256" key="2">
    <source>
        <dbReference type="ARBA" id="ARBA00023043"/>
    </source>
</evidence>
<feature type="repeat" description="ANK" evidence="3">
    <location>
        <begin position="295"/>
        <end position="322"/>
    </location>
</feature>
<protein>
    <submittedName>
        <fullName evidence="4">Uncharacterized protein</fullName>
    </submittedName>
</protein>
<dbReference type="AlphaFoldDB" id="A0A2B7XSF7"/>
<sequence length="365" mass="40945">MASNCTTTAGAWKGWLPTEIQLMILREVTSIWYSDEYHKWETLSSCVLVSRSWNAEIQRILLENSPVRDLVEIASESIAMKALKHYIETESPDQRLANLDGDSAPEGVLHSTPHTRVRSGYHGEPASFLLRPAVERGYLSRMKFLLEETVLGRYDSTTNINGLSLFHVAILNQNPNTAEDIDEDDDMCLPPVLLAIYEGDLAIVEQLLLMGAWDYIDEITADYWEKQSHGPTPLTQALMDNKTDMIQLLLDAGSSDVNPPNTGIQPLATAIKNCSLDVIDALLVRGANVNHKDKNGRTPFSLAVSYRDECVVRRLLDYGAEITRKVCFETFLWNCYSIADLLIERWKPPYISGGGLELLVKTRPC</sequence>
<evidence type="ECO:0000313" key="4">
    <source>
        <dbReference type="EMBL" id="PGH11701.1"/>
    </source>
</evidence>
<organism evidence="4 5">
    <name type="scientific">Helicocarpus griseus UAMH5409</name>
    <dbReference type="NCBI Taxonomy" id="1447875"/>
    <lineage>
        <taxon>Eukaryota</taxon>
        <taxon>Fungi</taxon>
        <taxon>Dikarya</taxon>
        <taxon>Ascomycota</taxon>
        <taxon>Pezizomycotina</taxon>
        <taxon>Eurotiomycetes</taxon>
        <taxon>Eurotiomycetidae</taxon>
        <taxon>Onygenales</taxon>
        <taxon>Ajellomycetaceae</taxon>
        <taxon>Helicocarpus</taxon>
    </lineage>
</organism>
<dbReference type="EMBL" id="PDNB01000069">
    <property type="protein sequence ID" value="PGH11701.1"/>
    <property type="molecule type" value="Genomic_DNA"/>
</dbReference>
<name>A0A2B7XSF7_9EURO</name>
<comment type="caution">
    <text evidence="4">The sequence shown here is derived from an EMBL/GenBank/DDBJ whole genome shotgun (WGS) entry which is preliminary data.</text>
</comment>
<gene>
    <name evidence="4" type="ORF">AJ79_04724</name>
</gene>
<dbReference type="Proteomes" id="UP000223968">
    <property type="component" value="Unassembled WGS sequence"/>
</dbReference>
<feature type="repeat" description="ANK" evidence="3">
    <location>
        <begin position="229"/>
        <end position="255"/>
    </location>
</feature>
<dbReference type="Gene3D" id="1.25.40.20">
    <property type="entry name" value="Ankyrin repeat-containing domain"/>
    <property type="match status" value="1"/>
</dbReference>
<accession>A0A2B7XSF7</accession>
<dbReference type="InterPro" id="IPR002110">
    <property type="entry name" value="Ankyrin_rpt"/>
</dbReference>
<evidence type="ECO:0000256" key="1">
    <source>
        <dbReference type="ARBA" id="ARBA00022737"/>
    </source>
</evidence>
<dbReference type="OrthoDB" id="366390at2759"/>
<keyword evidence="1" id="KW-0677">Repeat</keyword>
<dbReference type="PANTHER" id="PTHR24198">
    <property type="entry name" value="ANKYRIN REPEAT AND PROTEIN KINASE DOMAIN-CONTAINING PROTEIN"/>
    <property type="match status" value="1"/>
</dbReference>
<dbReference type="PROSITE" id="PS50088">
    <property type="entry name" value="ANK_REPEAT"/>
    <property type="match status" value="3"/>
</dbReference>
<dbReference type="PANTHER" id="PTHR24198:SF165">
    <property type="entry name" value="ANKYRIN REPEAT-CONTAINING PROTEIN-RELATED"/>
    <property type="match status" value="1"/>
</dbReference>
<dbReference type="PROSITE" id="PS50297">
    <property type="entry name" value="ANK_REP_REGION"/>
    <property type="match status" value="3"/>
</dbReference>
<evidence type="ECO:0000256" key="3">
    <source>
        <dbReference type="PROSITE-ProRule" id="PRU00023"/>
    </source>
</evidence>
<dbReference type="SMART" id="SM00248">
    <property type="entry name" value="ANK"/>
    <property type="match status" value="4"/>
</dbReference>
<proteinExistence type="predicted"/>
<dbReference type="SUPFAM" id="SSF48403">
    <property type="entry name" value="Ankyrin repeat"/>
    <property type="match status" value="1"/>
</dbReference>
<dbReference type="Pfam" id="PF12796">
    <property type="entry name" value="Ank_2"/>
    <property type="match status" value="1"/>
</dbReference>